<keyword evidence="1" id="KW-0560">Oxidoreductase</keyword>
<dbReference type="OrthoDB" id="9805663at2"/>
<dbReference type="FunFam" id="3.40.50.720:FF:000121">
    <property type="entry name" value="Prostaglandin reductase 2"/>
    <property type="match status" value="1"/>
</dbReference>
<dbReference type="SUPFAM" id="SSF50129">
    <property type="entry name" value="GroES-like"/>
    <property type="match status" value="1"/>
</dbReference>
<gene>
    <name evidence="3" type="ORF">GB996_06095</name>
</gene>
<dbReference type="GO" id="GO:0016628">
    <property type="term" value="F:oxidoreductase activity, acting on the CH-CH group of donors, NAD or NADP as acceptor"/>
    <property type="evidence" value="ECO:0007669"/>
    <property type="project" value="InterPro"/>
</dbReference>
<feature type="domain" description="Enoyl reductase (ER)" evidence="2">
    <location>
        <begin position="32"/>
        <end position="348"/>
    </location>
</feature>
<protein>
    <submittedName>
        <fullName evidence="3">Zinc-binding dehydrogenase</fullName>
    </submittedName>
</protein>
<evidence type="ECO:0000313" key="3">
    <source>
        <dbReference type="EMBL" id="MUG32362.1"/>
    </source>
</evidence>
<dbReference type="InterPro" id="IPR013149">
    <property type="entry name" value="ADH-like_C"/>
</dbReference>
<sequence length="354" mass="38204">MSFDNTPFNTAQSDTLNRQIKLASRPHGKPIDDNFELTTTDVPRAADNEMLLRTLYLSLDPYMRGRMSDAKSYADPLEVGDVMLGATVSQVVSSNVEGFSEGDIVVAYGGWQDYSVSTGEGVYKLTQEMSNPSYGLGVLGMPGFTGYMGLTDIGKPKAGETLVVGAATGPVGATVGQVGKLHNLKVVGVAGGADKCKYAVEELGFDVCLDHRSDDFEAQLAAACPNGIDIYYENVGGRVFDAVLPLLNAHARIPVCGLAAHYNETELPEGKDRLSQLMSLILRQRLTVKGFIIFEEYGDSFPQFLQTMGKWVSEGKVKTKEHIVDGLQNAPKGFVDMLEGNNFGKTVVKVADPK</sequence>
<dbReference type="InterPro" id="IPR041694">
    <property type="entry name" value="ADH_N_2"/>
</dbReference>
<dbReference type="Pfam" id="PF00107">
    <property type="entry name" value="ADH_zinc_N"/>
    <property type="match status" value="1"/>
</dbReference>
<dbReference type="Gene3D" id="3.40.50.720">
    <property type="entry name" value="NAD(P)-binding Rossmann-like Domain"/>
    <property type="match status" value="1"/>
</dbReference>
<evidence type="ECO:0000259" key="2">
    <source>
        <dbReference type="SMART" id="SM00829"/>
    </source>
</evidence>
<evidence type="ECO:0000313" key="4">
    <source>
        <dbReference type="Proteomes" id="UP000442109"/>
    </source>
</evidence>
<organism evidence="3 4">
    <name type="scientific">Psychrobacter sanguinis</name>
    <dbReference type="NCBI Taxonomy" id="861445"/>
    <lineage>
        <taxon>Bacteria</taxon>
        <taxon>Pseudomonadati</taxon>
        <taxon>Pseudomonadota</taxon>
        <taxon>Gammaproteobacteria</taxon>
        <taxon>Moraxellales</taxon>
        <taxon>Moraxellaceae</taxon>
        <taxon>Psychrobacter</taxon>
    </lineage>
</organism>
<accession>A0A844M0A5</accession>
<proteinExistence type="predicted"/>
<dbReference type="InterPro" id="IPR045010">
    <property type="entry name" value="MDR_fam"/>
</dbReference>
<name>A0A844M0A5_9GAMM</name>
<dbReference type="SUPFAM" id="SSF51735">
    <property type="entry name" value="NAD(P)-binding Rossmann-fold domains"/>
    <property type="match status" value="1"/>
</dbReference>
<dbReference type="CDD" id="cd05288">
    <property type="entry name" value="PGDH"/>
    <property type="match status" value="1"/>
</dbReference>
<dbReference type="Proteomes" id="UP000442109">
    <property type="component" value="Unassembled WGS sequence"/>
</dbReference>
<dbReference type="AlphaFoldDB" id="A0A844M0A5"/>
<dbReference type="InterPro" id="IPR036291">
    <property type="entry name" value="NAD(P)-bd_dom_sf"/>
</dbReference>
<dbReference type="EMBL" id="WFKQ01000004">
    <property type="protein sequence ID" value="MUG32362.1"/>
    <property type="molecule type" value="Genomic_DNA"/>
</dbReference>
<dbReference type="InterPro" id="IPR011032">
    <property type="entry name" value="GroES-like_sf"/>
</dbReference>
<dbReference type="Gene3D" id="3.90.180.10">
    <property type="entry name" value="Medium-chain alcohol dehydrogenases, catalytic domain"/>
    <property type="match status" value="1"/>
</dbReference>
<dbReference type="Pfam" id="PF16884">
    <property type="entry name" value="ADH_N_2"/>
    <property type="match status" value="1"/>
</dbReference>
<comment type="caution">
    <text evidence="3">The sequence shown here is derived from an EMBL/GenBank/DDBJ whole genome shotgun (WGS) entry which is preliminary data.</text>
</comment>
<dbReference type="PANTHER" id="PTHR43205">
    <property type="entry name" value="PROSTAGLANDIN REDUCTASE"/>
    <property type="match status" value="1"/>
</dbReference>
<dbReference type="InterPro" id="IPR020843">
    <property type="entry name" value="ER"/>
</dbReference>
<keyword evidence="4" id="KW-1185">Reference proteome</keyword>
<dbReference type="SMART" id="SM00829">
    <property type="entry name" value="PKS_ER"/>
    <property type="match status" value="1"/>
</dbReference>
<dbReference type="PANTHER" id="PTHR43205:SF7">
    <property type="entry name" value="PROSTAGLANDIN REDUCTASE 1"/>
    <property type="match status" value="1"/>
</dbReference>
<evidence type="ECO:0000256" key="1">
    <source>
        <dbReference type="ARBA" id="ARBA00023002"/>
    </source>
</evidence>
<dbReference type="RefSeq" id="WP_155587131.1">
    <property type="nucleotide sequence ID" value="NZ_WFKQ01000004.1"/>
</dbReference>
<reference evidence="3 4" key="1">
    <citation type="journal article" date="2019" name="PLoS ONE">
        <title>Pup mortality in New Zealand sea lions (Phocarctos hookeri) at Enderby Island, Auckland Islands, 2013-18.</title>
        <authorList>
            <person name="Michael S.A."/>
            <person name="Hayman D.T.S."/>
            <person name="Gray R."/>
            <person name="Zhang J."/>
            <person name="Rogers L."/>
            <person name="Roe W.D."/>
        </authorList>
    </citation>
    <scope>NUCLEOTIDE SEQUENCE [LARGE SCALE GENOMIC DNA]</scope>
    <source>
        <strain evidence="3 4">SM868</strain>
    </source>
</reference>